<dbReference type="AlphaFoldDB" id="A0AAJ1UFW2"/>
<dbReference type="Proteomes" id="UP001227162">
    <property type="component" value="Unassembled WGS sequence"/>
</dbReference>
<reference evidence="7" key="1">
    <citation type="submission" date="2022-07" db="EMBL/GenBank/DDBJ databases">
        <authorList>
            <person name="Otstavnykh N."/>
            <person name="Isaeva M."/>
            <person name="Bystritskaya E."/>
        </authorList>
    </citation>
    <scope>NUCLEOTIDE SEQUENCE</scope>
    <source>
        <strain evidence="7">10Alg 79</strain>
    </source>
</reference>
<evidence type="ECO:0000256" key="2">
    <source>
        <dbReference type="ARBA" id="ARBA00009477"/>
    </source>
</evidence>
<dbReference type="RefSeq" id="WP_317626763.1">
    <property type="nucleotide sequence ID" value="NZ_JANFFA010000003.1"/>
</dbReference>
<dbReference type="NCBIfam" id="TIGR01730">
    <property type="entry name" value="RND_mfp"/>
    <property type="match status" value="1"/>
</dbReference>
<evidence type="ECO:0000313" key="7">
    <source>
        <dbReference type="EMBL" id="MDQ2095162.1"/>
    </source>
</evidence>
<evidence type="ECO:0000313" key="8">
    <source>
        <dbReference type="Proteomes" id="UP001227162"/>
    </source>
</evidence>
<evidence type="ECO:0000259" key="6">
    <source>
        <dbReference type="Pfam" id="PF25967"/>
    </source>
</evidence>
<protein>
    <submittedName>
        <fullName evidence="7">Efflux RND transporter periplasmic adaptor subunit</fullName>
    </submittedName>
</protein>
<dbReference type="Gene3D" id="2.40.30.170">
    <property type="match status" value="1"/>
</dbReference>
<evidence type="ECO:0000259" key="5">
    <source>
        <dbReference type="Pfam" id="PF25917"/>
    </source>
</evidence>
<feature type="coiled-coil region" evidence="4">
    <location>
        <begin position="107"/>
        <end position="141"/>
    </location>
</feature>
<sequence>MNLKPLLILPPIVLGIAGFIWMTGAEDTQIEAREPTRTAVRVMTIEAEPLTVTATGYGRVEAEHTWTAVSQVDGRIVDLVDNLAEGTLVTEGQLLLQVDKTDFELAIQKSEANIAAAEASLAELERREANSRRSLEVEERIYAVAQAEFKRVSDLEGRGTSTRAALDTAQKTLLAQETSVTNLSNTLALYPAQRAAAEATLAVRRAELAEAKRGLENTTIIAPFNGRISQASVETGQFVRTGEQLLVLEDTQAVEVIGAFQPNVFSPVVQIAVGDRFRDMITVESSNMVDYLQQAGVRASVRMQLAEFDVSFPAELVRFRGTIDSETGTVGMAVRVENPLQASGTQRRPPLNVGSFVSVVLSIEAPEGAIAVPRDALHYSDDGTPFLYTVNAKDQLARTFVAPGPIMGEKIGINDGLRAGDRVVLSEPRPPIEGMALTQVPVKTVATADGSE</sequence>
<evidence type="ECO:0000256" key="1">
    <source>
        <dbReference type="ARBA" id="ARBA00004196"/>
    </source>
</evidence>
<accession>A0AAJ1UFW2</accession>
<dbReference type="Gene3D" id="2.40.420.20">
    <property type="match status" value="1"/>
</dbReference>
<comment type="caution">
    <text evidence="7">The sequence shown here is derived from an EMBL/GenBank/DDBJ whole genome shotgun (WGS) entry which is preliminary data.</text>
</comment>
<dbReference type="SUPFAM" id="SSF111369">
    <property type="entry name" value="HlyD-like secretion proteins"/>
    <property type="match status" value="1"/>
</dbReference>
<dbReference type="InterPro" id="IPR058627">
    <property type="entry name" value="MdtA-like_C"/>
</dbReference>
<name>A0AAJ1UFW2_9RHOB</name>
<keyword evidence="8" id="KW-1185">Reference proteome</keyword>
<reference evidence="7" key="2">
    <citation type="submission" date="2023-04" db="EMBL/GenBank/DDBJ databases">
        <title>'Rhodoalgimonas zhirmunskyi' gen. nov., isolated from a red alga.</title>
        <authorList>
            <person name="Nedashkovskaya O.I."/>
            <person name="Otstavnykh N.Y."/>
            <person name="Bystritskaya E.P."/>
            <person name="Balabanova L.A."/>
            <person name="Isaeva M.P."/>
        </authorList>
    </citation>
    <scope>NUCLEOTIDE SEQUENCE</scope>
    <source>
        <strain evidence="7">10Alg 79</strain>
    </source>
</reference>
<feature type="domain" description="Multidrug resistance protein MdtA-like barrel-sandwich hybrid" evidence="5">
    <location>
        <begin position="69"/>
        <end position="245"/>
    </location>
</feature>
<organism evidence="7 8">
    <name type="scientific">Rhodalgimonas zhirmunskyi</name>
    <dbReference type="NCBI Taxonomy" id="2964767"/>
    <lineage>
        <taxon>Bacteria</taxon>
        <taxon>Pseudomonadati</taxon>
        <taxon>Pseudomonadota</taxon>
        <taxon>Alphaproteobacteria</taxon>
        <taxon>Rhodobacterales</taxon>
        <taxon>Roseobacteraceae</taxon>
        <taxon>Rhodalgimonas</taxon>
    </lineage>
</organism>
<comment type="subcellular location">
    <subcellularLocation>
        <location evidence="1">Cell envelope</location>
    </subcellularLocation>
</comment>
<dbReference type="EMBL" id="JANFFA010000003">
    <property type="protein sequence ID" value="MDQ2095162.1"/>
    <property type="molecule type" value="Genomic_DNA"/>
</dbReference>
<dbReference type="Pfam" id="PF25917">
    <property type="entry name" value="BSH_RND"/>
    <property type="match status" value="1"/>
</dbReference>
<dbReference type="Gene3D" id="1.10.287.470">
    <property type="entry name" value="Helix hairpin bin"/>
    <property type="match status" value="1"/>
</dbReference>
<dbReference type="Gene3D" id="2.40.50.100">
    <property type="match status" value="1"/>
</dbReference>
<dbReference type="Pfam" id="PF25967">
    <property type="entry name" value="RND-MFP_C"/>
    <property type="match status" value="1"/>
</dbReference>
<proteinExistence type="inferred from homology"/>
<comment type="similarity">
    <text evidence="2">Belongs to the membrane fusion protein (MFP) (TC 8.A.1) family.</text>
</comment>
<dbReference type="PANTHER" id="PTHR30469">
    <property type="entry name" value="MULTIDRUG RESISTANCE PROTEIN MDTA"/>
    <property type="match status" value="1"/>
</dbReference>
<dbReference type="GO" id="GO:0015562">
    <property type="term" value="F:efflux transmembrane transporter activity"/>
    <property type="evidence" value="ECO:0007669"/>
    <property type="project" value="TreeGrafter"/>
</dbReference>
<keyword evidence="4" id="KW-0175">Coiled coil</keyword>
<evidence type="ECO:0000256" key="4">
    <source>
        <dbReference type="SAM" id="Coils"/>
    </source>
</evidence>
<dbReference type="GO" id="GO:1990281">
    <property type="term" value="C:efflux pump complex"/>
    <property type="evidence" value="ECO:0007669"/>
    <property type="project" value="TreeGrafter"/>
</dbReference>
<dbReference type="InterPro" id="IPR058625">
    <property type="entry name" value="MdtA-like_BSH"/>
</dbReference>
<dbReference type="InterPro" id="IPR006143">
    <property type="entry name" value="RND_pump_MFP"/>
</dbReference>
<feature type="domain" description="Multidrug resistance protein MdtA-like C-terminal permuted SH3" evidence="6">
    <location>
        <begin position="369"/>
        <end position="427"/>
    </location>
</feature>
<evidence type="ECO:0000256" key="3">
    <source>
        <dbReference type="ARBA" id="ARBA00022448"/>
    </source>
</evidence>
<keyword evidence="3" id="KW-0813">Transport</keyword>
<gene>
    <name evidence="7" type="ORF">NOI20_13645</name>
</gene>